<dbReference type="CDD" id="cd00063">
    <property type="entry name" value="FN3"/>
    <property type="match status" value="2"/>
</dbReference>
<keyword evidence="4" id="KW-0472">Membrane</keyword>
<dbReference type="InterPro" id="IPR003961">
    <property type="entry name" value="FN3_dom"/>
</dbReference>
<feature type="region of interest" description="Disordered" evidence="3">
    <location>
        <begin position="610"/>
        <end position="634"/>
    </location>
</feature>
<feature type="domain" description="Fibronectin type-III" evidence="5">
    <location>
        <begin position="487"/>
        <end position="575"/>
    </location>
</feature>
<keyword evidence="4" id="KW-0812">Transmembrane</keyword>
<keyword evidence="4" id="KW-1133">Transmembrane helix</keyword>
<dbReference type="SMART" id="SM00060">
    <property type="entry name" value="FN3"/>
    <property type="match status" value="3"/>
</dbReference>
<feature type="domain" description="Fibronectin type-III" evidence="5">
    <location>
        <begin position="579"/>
        <end position="667"/>
    </location>
</feature>
<organism evidence="6 7">
    <name type="scientific">Streptomonospora nanhaiensis</name>
    <dbReference type="NCBI Taxonomy" id="1323731"/>
    <lineage>
        <taxon>Bacteria</taxon>
        <taxon>Bacillati</taxon>
        <taxon>Actinomycetota</taxon>
        <taxon>Actinomycetes</taxon>
        <taxon>Streptosporangiales</taxon>
        <taxon>Nocardiopsidaceae</taxon>
        <taxon>Streptomonospora</taxon>
    </lineage>
</organism>
<dbReference type="InterPro" id="IPR013783">
    <property type="entry name" value="Ig-like_fold"/>
</dbReference>
<dbReference type="SUPFAM" id="SSF63825">
    <property type="entry name" value="YWTD domain"/>
    <property type="match status" value="1"/>
</dbReference>
<evidence type="ECO:0000256" key="4">
    <source>
        <dbReference type="SAM" id="Phobius"/>
    </source>
</evidence>
<evidence type="ECO:0000256" key="1">
    <source>
        <dbReference type="ARBA" id="ARBA00023295"/>
    </source>
</evidence>
<dbReference type="Gene3D" id="2.60.40.10">
    <property type="entry name" value="Immunoglobulins"/>
    <property type="match status" value="3"/>
</dbReference>
<evidence type="ECO:0000256" key="2">
    <source>
        <dbReference type="ARBA" id="ARBA00023326"/>
    </source>
</evidence>
<proteinExistence type="predicted"/>
<dbReference type="Pfam" id="PF00041">
    <property type="entry name" value="fn3"/>
    <property type="match status" value="2"/>
</dbReference>
<evidence type="ECO:0000313" key="6">
    <source>
        <dbReference type="EMBL" id="NYI94049.1"/>
    </source>
</evidence>
<feature type="compositionally biased region" description="Pro residues" evidence="3">
    <location>
        <begin position="415"/>
        <end position="436"/>
    </location>
</feature>
<name>A0A853BFI0_9ACTN</name>
<keyword evidence="1" id="KW-0326">Glycosidase</keyword>
<accession>A0A853BFI0</accession>
<dbReference type="AlphaFoldDB" id="A0A853BFI0"/>
<gene>
    <name evidence="6" type="ORF">HNR12_000326</name>
</gene>
<dbReference type="Proteomes" id="UP000575985">
    <property type="component" value="Unassembled WGS sequence"/>
</dbReference>
<keyword evidence="2" id="KW-0119">Carbohydrate metabolism</keyword>
<comment type="caution">
    <text evidence="6">The sequence shown here is derived from an EMBL/GenBank/DDBJ whole genome shotgun (WGS) entry which is preliminary data.</text>
</comment>
<dbReference type="RefSeq" id="WP_179765775.1">
    <property type="nucleotide sequence ID" value="NZ_JACCFO010000001.1"/>
</dbReference>
<dbReference type="InterPro" id="IPR036116">
    <property type="entry name" value="FN3_sf"/>
</dbReference>
<feature type="region of interest" description="Disordered" evidence="3">
    <location>
        <begin position="1"/>
        <end position="22"/>
    </location>
</feature>
<dbReference type="EMBL" id="JACCFO010000001">
    <property type="protein sequence ID" value="NYI94049.1"/>
    <property type="molecule type" value="Genomic_DNA"/>
</dbReference>
<dbReference type="GO" id="GO:0000272">
    <property type="term" value="P:polysaccharide catabolic process"/>
    <property type="evidence" value="ECO:0007669"/>
    <property type="project" value="UniProtKB-KW"/>
</dbReference>
<feature type="region of interest" description="Disordered" evidence="3">
    <location>
        <begin position="386"/>
        <end position="510"/>
    </location>
</feature>
<dbReference type="PANTHER" id="PTHR47135:SF3">
    <property type="entry name" value="FIBRONECTIN TYPE-III DOMAIN-CONTAINING PROTEIN"/>
    <property type="match status" value="1"/>
</dbReference>
<evidence type="ECO:0000259" key="5">
    <source>
        <dbReference type="PROSITE" id="PS50853"/>
    </source>
</evidence>
<reference evidence="6 7" key="1">
    <citation type="submission" date="2020-07" db="EMBL/GenBank/DDBJ databases">
        <title>Sequencing the genomes of 1000 actinobacteria strains.</title>
        <authorList>
            <person name="Klenk H.-P."/>
        </authorList>
    </citation>
    <scope>NUCLEOTIDE SEQUENCE [LARGE SCALE GENOMIC DNA]</scope>
    <source>
        <strain evidence="6 7">DSM 45927</strain>
    </source>
</reference>
<dbReference type="SUPFAM" id="SSF49265">
    <property type="entry name" value="Fibronectin type III"/>
    <property type="match status" value="2"/>
</dbReference>
<evidence type="ECO:0000256" key="3">
    <source>
        <dbReference type="SAM" id="MobiDB-lite"/>
    </source>
</evidence>
<protein>
    <recommendedName>
        <fullName evidence="5">Fibronectin type-III domain-containing protein</fullName>
    </recommendedName>
</protein>
<keyword evidence="7" id="KW-1185">Reference proteome</keyword>
<sequence>MVDQPTGPAANPPSPAPSPSGRFDLRGGIAALGRRTRSGAAGLTIVVLAAALISTAFGLGAMGRADEMSDGAAWLWNSPAGELARVNGNNAEVDLVTSLPDSKGGAVEVSQNDEYLLLHDPSTGKVTSVDLREMGFSGVLDLGRSGDFGVVLGKESAVVIDRLGGEIKAVDPATLQPTGASLEIPAPLVGGAFDDSDTLWLGVPTQGTAVGVRVEGKDAAIAETVSVADPGADLALTVLDEGALAVDRGGDRIVPVNGEGEARVLDAPVKLKDAEVPPRTRGDLAAITVPGKGRVVTVSDAAGAAEVASFATGGEGAGAAVAYEGRVYVPFAADGRVRVFQPDGTELNPISLPGAKGPIELEAREGHLFINSPDTGVAAVVDPSGQANLVDKTDPPPGDGEGPGAGAPASGTPEPSAPPQTQPPGGAPSTQAPPAPGTGESQTPRPGPQDEEPQEPSNPPPADNDGDGEGGGGEGDGETEEPESTDAPGAPTPVSATAGDGSVTLSWPAAYSPDAPVETYEITWEGGSRTVDGSELSAEITDLRNGTAYRFRVRAANRYGTGPAAQTQEVTPGPEAPGAPANVTAEATGGDTATVSWDAVEGAVDYQVTASSSSGSAVPAPRTTGSASAEITGLEPGGSYTFTVVARGEGGVSGEPSSSQEITMPEEELGAPASVTWQASGDTVTVSWDAVEGAAEYRVTPGGDGAAALQEATATGTSHTYQPRGAGRCYSFTVTALGADGTAAESGTTSQASCVREFN</sequence>
<feature type="transmembrane region" description="Helical" evidence="4">
    <location>
        <begin position="40"/>
        <end position="62"/>
    </location>
</feature>
<feature type="compositionally biased region" description="Acidic residues" evidence="3">
    <location>
        <begin position="475"/>
        <end position="484"/>
    </location>
</feature>
<dbReference type="PROSITE" id="PS50853">
    <property type="entry name" value="FN3"/>
    <property type="match status" value="2"/>
</dbReference>
<evidence type="ECO:0000313" key="7">
    <source>
        <dbReference type="Proteomes" id="UP000575985"/>
    </source>
</evidence>
<dbReference type="GO" id="GO:0016798">
    <property type="term" value="F:hydrolase activity, acting on glycosyl bonds"/>
    <property type="evidence" value="ECO:0007669"/>
    <property type="project" value="UniProtKB-KW"/>
</dbReference>
<dbReference type="PANTHER" id="PTHR47135">
    <property type="entry name" value="FIBRONECTIN TYPE III DOMAIN-CONTAINING PROTEIN 7"/>
    <property type="match status" value="1"/>
</dbReference>
<keyword evidence="2" id="KW-0624">Polysaccharide degradation</keyword>
<keyword evidence="1" id="KW-0378">Hydrolase</keyword>